<keyword evidence="3" id="KW-0227">DNA damage</keyword>
<evidence type="ECO:0000256" key="3">
    <source>
        <dbReference type="ARBA" id="ARBA00022763"/>
    </source>
</evidence>
<dbReference type="Proteomes" id="UP001072034">
    <property type="component" value="Unassembled WGS sequence"/>
</dbReference>
<evidence type="ECO:0000256" key="6">
    <source>
        <dbReference type="ARBA" id="ARBA00022839"/>
    </source>
</evidence>
<sequence>MHDDGAPARVRLLPAPAPAPLPAPDASGRAVLERAAAGADLVVLGAPGTGKTGLALHLLSDALARGRDALLLAPTRARADALRRRAAHLAREHSAGGAVRVRTPAGYAFTVLATFLTRRRDPLPAPVLLAGAEEDAALAALIDPGQWPGLPPEAVASRAFRTELRSLLARAGELKVDADRLAALGRELRVPVWGPASALLRSWDAQGRPTAERRAETRKLDTARIQDRAAEALGAWDAQDVLEAPPVPDLVVVDDYQDCTAATARLLAALARPDAAGRRARVVVLGDPDVAVETFRGGCPSLLVEAEDRSTLAAERLTLDTVHRGGPALLAVWRDQAGRVPVTGTASHRGALLATPQDAGRAEEQGPAGDGPQSAGVEAVVASSASQEAAHVARMLRSEHVRRATAWDAMAVVVRSAGRARAVARELRRRGVPLATTTPAVLLRAEPAAGAILATARAALERRLGGAQAPPERSSALDLLTSPLVGLSVLDLRRLRRRLRRDRPAEARPDENLLGALASPEAAAALAEELAGEPLADQAARLAAAARIASAAREACAAGEDEHRVDAETLLWRIWDASGCAEQWRSTALGPPGGADPLLAEAAERDLDTVTALFKRAEVWAERHPGGRAGAFLAELDAEVLPSDSVAPHGSRPGGVAVLTPASAAGGQWEVVAVMGLGRDAWPDLRLRDTMTRSGLLVEAVMGRLARGADGRPSAGADPAAARAQVRGDERRMLLAALTRATRRLLVTAVADEDSTPSSFFTEIARAAGATVTDADGAPLIAPDVGDLTLRGLVGELRRAALAGNLPAADDVGRERARQAARLLAELARRGVPGADPRTWQGLAGPTSCAPLGWPGRRVRVSPSDVEALTQCPLRWFLTRHGGRRPPSEAQRLGEFVHSLAQEAQERGLRGPDLMARFEERLPELAYPGTWFGSVRAARTRAMIERLDAYLGQAPAGARAEAGVRAELDIPDPDSRGPALPVLVAGRIDRLEQLDTPDGGTGGGRVRVIDIKTGRRAYSAPARHPQLAAYRLALQARGYEVDGAALVLLGKEPPRKNQGVPVLAPPGAALDPSPDPDTGEDWARALLREAALAASGATLTARSGEQCQTCPVRDSCPIQPEGRRAVA</sequence>
<dbReference type="EMBL" id="JAPTMY010000037">
    <property type="protein sequence ID" value="MCZ0859067.1"/>
    <property type="molecule type" value="Genomic_DNA"/>
</dbReference>
<dbReference type="InterPro" id="IPR014016">
    <property type="entry name" value="UvrD-like_ATP-bd"/>
</dbReference>
<evidence type="ECO:0000256" key="13">
    <source>
        <dbReference type="ARBA" id="ARBA00048988"/>
    </source>
</evidence>
<dbReference type="InterPro" id="IPR038726">
    <property type="entry name" value="PDDEXK_AddAB-type"/>
</dbReference>
<keyword evidence="5 14" id="KW-0347">Helicase</keyword>
<evidence type="ECO:0000256" key="8">
    <source>
        <dbReference type="ARBA" id="ARBA00023125"/>
    </source>
</evidence>
<keyword evidence="7 14" id="KW-0067">ATP-binding</keyword>
<evidence type="ECO:0000256" key="14">
    <source>
        <dbReference type="PROSITE-ProRule" id="PRU00560"/>
    </source>
</evidence>
<evidence type="ECO:0000256" key="10">
    <source>
        <dbReference type="ARBA" id="ARBA00023235"/>
    </source>
</evidence>
<dbReference type="Gene3D" id="3.40.50.300">
    <property type="entry name" value="P-loop containing nucleotide triphosphate hydrolases"/>
    <property type="match status" value="2"/>
</dbReference>
<dbReference type="PROSITE" id="PS51198">
    <property type="entry name" value="UVRD_HELICASE_ATP_BIND"/>
    <property type="match status" value="1"/>
</dbReference>
<evidence type="ECO:0000256" key="9">
    <source>
        <dbReference type="ARBA" id="ARBA00023204"/>
    </source>
</evidence>
<protein>
    <recommendedName>
        <fullName evidence="12">DNA 3'-5' helicase</fullName>
        <ecNumber evidence="12">5.6.2.4</ecNumber>
    </recommendedName>
</protein>
<comment type="catalytic activity">
    <reaction evidence="13">
        <text>ATP + H2O = ADP + phosphate + H(+)</text>
        <dbReference type="Rhea" id="RHEA:13065"/>
        <dbReference type="ChEBI" id="CHEBI:15377"/>
        <dbReference type="ChEBI" id="CHEBI:15378"/>
        <dbReference type="ChEBI" id="CHEBI:30616"/>
        <dbReference type="ChEBI" id="CHEBI:43474"/>
        <dbReference type="ChEBI" id="CHEBI:456216"/>
        <dbReference type="EC" id="5.6.2.4"/>
    </reaction>
</comment>
<gene>
    <name evidence="18" type="ORF">OHJ16_13565</name>
</gene>
<dbReference type="Pfam" id="PF12705">
    <property type="entry name" value="PDDEXK_1"/>
    <property type="match status" value="1"/>
</dbReference>
<keyword evidence="6" id="KW-0269">Exonuclease</keyword>
<evidence type="ECO:0000256" key="15">
    <source>
        <dbReference type="SAM" id="MobiDB-lite"/>
    </source>
</evidence>
<dbReference type="PROSITE" id="PS51217">
    <property type="entry name" value="UVRD_HELICASE_CTER"/>
    <property type="match status" value="1"/>
</dbReference>
<dbReference type="InterPro" id="IPR014017">
    <property type="entry name" value="DNA_helicase_UvrD-like_C"/>
</dbReference>
<accession>A0ABT4IBG3</accession>
<dbReference type="InterPro" id="IPR011604">
    <property type="entry name" value="PDDEXK-like_dom_sf"/>
</dbReference>
<feature type="binding site" evidence="14">
    <location>
        <begin position="45"/>
        <end position="52"/>
    </location>
    <ligand>
        <name>ATP</name>
        <dbReference type="ChEBI" id="CHEBI:30616"/>
    </ligand>
</feature>
<keyword evidence="9" id="KW-0234">DNA repair</keyword>
<keyword evidence="8" id="KW-0238">DNA-binding</keyword>
<evidence type="ECO:0000256" key="5">
    <source>
        <dbReference type="ARBA" id="ARBA00022806"/>
    </source>
</evidence>
<feature type="domain" description="UvrD-like helicase ATP-binding" evidence="16">
    <location>
        <begin position="24"/>
        <end position="326"/>
    </location>
</feature>
<evidence type="ECO:0000256" key="2">
    <source>
        <dbReference type="ARBA" id="ARBA00022741"/>
    </source>
</evidence>
<proteinExistence type="predicted"/>
<feature type="domain" description="UvrD-like helicase C-terminal" evidence="17">
    <location>
        <begin position="345"/>
        <end position="666"/>
    </location>
</feature>
<evidence type="ECO:0000256" key="4">
    <source>
        <dbReference type="ARBA" id="ARBA00022801"/>
    </source>
</evidence>
<dbReference type="Gene3D" id="1.10.486.10">
    <property type="entry name" value="PCRA, domain 4"/>
    <property type="match status" value="1"/>
</dbReference>
<name>A0ABT4IBG3_9ACTO</name>
<evidence type="ECO:0000259" key="17">
    <source>
        <dbReference type="PROSITE" id="PS51217"/>
    </source>
</evidence>
<evidence type="ECO:0000256" key="7">
    <source>
        <dbReference type="ARBA" id="ARBA00022840"/>
    </source>
</evidence>
<feature type="region of interest" description="Disordered" evidence="15">
    <location>
        <begin position="356"/>
        <end position="376"/>
    </location>
</feature>
<keyword evidence="4 14" id="KW-0378">Hydrolase</keyword>
<dbReference type="EC" id="5.6.2.4" evidence="12"/>
<dbReference type="InterPro" id="IPR000212">
    <property type="entry name" value="DNA_helicase_UvrD/REP"/>
</dbReference>
<organism evidence="18 19">
    <name type="scientific">Actinomyces israelii</name>
    <dbReference type="NCBI Taxonomy" id="1659"/>
    <lineage>
        <taxon>Bacteria</taxon>
        <taxon>Bacillati</taxon>
        <taxon>Actinomycetota</taxon>
        <taxon>Actinomycetes</taxon>
        <taxon>Actinomycetales</taxon>
        <taxon>Actinomycetaceae</taxon>
        <taxon>Actinomyces</taxon>
    </lineage>
</organism>
<comment type="catalytic activity">
    <reaction evidence="11">
        <text>Couples ATP hydrolysis with the unwinding of duplex DNA by translocating in the 3'-5' direction.</text>
        <dbReference type="EC" id="5.6.2.4"/>
    </reaction>
</comment>
<evidence type="ECO:0000313" key="18">
    <source>
        <dbReference type="EMBL" id="MCZ0859067.1"/>
    </source>
</evidence>
<dbReference type="SUPFAM" id="SSF52540">
    <property type="entry name" value="P-loop containing nucleoside triphosphate hydrolases"/>
    <property type="match status" value="1"/>
</dbReference>
<evidence type="ECO:0000256" key="12">
    <source>
        <dbReference type="ARBA" id="ARBA00034808"/>
    </source>
</evidence>
<dbReference type="Pfam" id="PF13245">
    <property type="entry name" value="AAA_19"/>
    <property type="match status" value="1"/>
</dbReference>
<keyword evidence="10" id="KW-0413">Isomerase</keyword>
<dbReference type="InterPro" id="IPR027417">
    <property type="entry name" value="P-loop_NTPase"/>
</dbReference>
<keyword evidence="1" id="KW-0540">Nuclease</keyword>
<keyword evidence="19" id="KW-1185">Reference proteome</keyword>
<dbReference type="Gene3D" id="3.90.320.10">
    <property type="match status" value="1"/>
</dbReference>
<evidence type="ECO:0000256" key="11">
    <source>
        <dbReference type="ARBA" id="ARBA00034617"/>
    </source>
</evidence>
<evidence type="ECO:0000313" key="19">
    <source>
        <dbReference type="Proteomes" id="UP001072034"/>
    </source>
</evidence>
<evidence type="ECO:0000256" key="1">
    <source>
        <dbReference type="ARBA" id="ARBA00022722"/>
    </source>
</evidence>
<dbReference type="PANTHER" id="PTHR11070:SF59">
    <property type="entry name" value="DNA 3'-5' HELICASE"/>
    <property type="match status" value="1"/>
</dbReference>
<reference evidence="18" key="1">
    <citation type="submission" date="2022-10" db="EMBL/GenBank/DDBJ databases">
        <title>Genome sequence of Actinomyces israelii ATCC 10048.</title>
        <authorList>
            <person name="Watt R.M."/>
            <person name="Tong W.M."/>
        </authorList>
    </citation>
    <scope>NUCLEOTIDE SEQUENCE</scope>
    <source>
        <strain evidence="18">ATCC 10048</strain>
    </source>
</reference>
<comment type="caution">
    <text evidence="18">The sequence shown here is derived from an EMBL/GenBank/DDBJ whole genome shotgun (WGS) entry which is preliminary data.</text>
</comment>
<dbReference type="PANTHER" id="PTHR11070">
    <property type="entry name" value="UVRD / RECB / PCRA DNA HELICASE FAMILY MEMBER"/>
    <property type="match status" value="1"/>
</dbReference>
<dbReference type="RefSeq" id="WP_268918363.1">
    <property type="nucleotide sequence ID" value="NZ_JAPTMY010000037.1"/>
</dbReference>
<evidence type="ECO:0000259" key="16">
    <source>
        <dbReference type="PROSITE" id="PS51198"/>
    </source>
</evidence>
<feature type="region of interest" description="Disordered" evidence="15">
    <location>
        <begin position="1103"/>
        <end position="1127"/>
    </location>
</feature>
<keyword evidence="2 14" id="KW-0547">Nucleotide-binding</keyword>
<feature type="region of interest" description="Disordered" evidence="15">
    <location>
        <begin position="1055"/>
        <end position="1080"/>
    </location>
</feature>